<evidence type="ECO:0000313" key="10">
    <source>
        <dbReference type="EMBL" id="GAP12273.1"/>
    </source>
</evidence>
<dbReference type="Pfam" id="PF00140">
    <property type="entry name" value="Sigma70_r1_2"/>
    <property type="match status" value="1"/>
</dbReference>
<feature type="region of interest" description="Disordered" evidence="7">
    <location>
        <begin position="1"/>
        <end position="65"/>
    </location>
</feature>
<dbReference type="NCBIfam" id="TIGR02937">
    <property type="entry name" value="sigma70-ECF"/>
    <property type="match status" value="1"/>
</dbReference>
<keyword evidence="4 6" id="KW-0238">DNA-binding</keyword>
<dbReference type="CDD" id="cd06171">
    <property type="entry name" value="Sigma70_r4"/>
    <property type="match status" value="1"/>
</dbReference>
<dbReference type="AlphaFoldDB" id="A0A0S7BEU9"/>
<keyword evidence="3 6" id="KW-0731">Sigma factor</keyword>
<dbReference type="InterPro" id="IPR050239">
    <property type="entry name" value="Sigma-70_RNA_pol_init_factors"/>
</dbReference>
<dbReference type="InterPro" id="IPR009042">
    <property type="entry name" value="RNA_pol_sigma70_r1_2"/>
</dbReference>
<dbReference type="Gene3D" id="1.10.10.10">
    <property type="entry name" value="Winged helix-like DNA-binding domain superfamily/Winged helix DNA-binding domain"/>
    <property type="match status" value="2"/>
</dbReference>
<evidence type="ECO:0000256" key="1">
    <source>
        <dbReference type="ARBA" id="ARBA00007788"/>
    </source>
</evidence>
<evidence type="ECO:0000256" key="4">
    <source>
        <dbReference type="ARBA" id="ARBA00023125"/>
    </source>
</evidence>
<dbReference type="STRING" id="360412.LARV_00004"/>
<protein>
    <recommendedName>
        <fullName evidence="6">RNA polymerase sigma factor</fullName>
    </recommendedName>
</protein>
<evidence type="ECO:0000256" key="5">
    <source>
        <dbReference type="ARBA" id="ARBA00023163"/>
    </source>
</evidence>
<keyword evidence="2 6" id="KW-0805">Transcription regulation</keyword>
<dbReference type="InterPro" id="IPR014284">
    <property type="entry name" value="RNA_pol_sigma-70_dom"/>
</dbReference>
<dbReference type="SUPFAM" id="SSF88946">
    <property type="entry name" value="Sigma2 domain of RNA polymerase sigma factors"/>
    <property type="match status" value="1"/>
</dbReference>
<evidence type="ECO:0000313" key="11">
    <source>
        <dbReference type="Proteomes" id="UP000055060"/>
    </source>
</evidence>
<dbReference type="InterPro" id="IPR013324">
    <property type="entry name" value="RNA_pol_sigma_r3/r4-like"/>
</dbReference>
<dbReference type="InterPro" id="IPR000943">
    <property type="entry name" value="RNA_pol_sigma70"/>
</dbReference>
<dbReference type="InterPro" id="IPR013325">
    <property type="entry name" value="RNA_pol_sigma_r2"/>
</dbReference>
<dbReference type="InterPro" id="IPR007624">
    <property type="entry name" value="RNA_pol_sigma70_r3"/>
</dbReference>
<evidence type="ECO:0000256" key="6">
    <source>
        <dbReference type="RuleBase" id="RU362124"/>
    </source>
</evidence>
<keyword evidence="11" id="KW-1185">Reference proteome</keyword>
<accession>A0A0S7BEU9</accession>
<sequence length="543" mass="62351">MPRKKSIPSQNTTDKPEKKSSESLPRPRSTRLPGVPLPKSANLNPVDDDALTKEEPDEPALAQSNEEWAEMAMDDPLEMLEDPTIAMELSEDPVRLYLKEIGQIHLLDADSEFRLAARIEAERWILSLQSHIDPPSGKPGHYPALYKNVAQELITSWERLEEDCQRLSQGETPDLSLVLTEAQMLKRQWQADEPSYLRSYMDNGLWGKDPMWDGLVRHAFSLFLCLYLLPSETAQALLGAVRSDQRMPDLDQIVKALPQESQLPNEFDAIQRRAEEANQTLIRANLRLVVSIAKRYLGRGISFLDLIQEGNLGLLRAVAKFDPTRGFKFSTYATWWIRQSISRYIAEQARTIRIPVHLFEAITRLLRVQRSLVQQLGREPTHEELALEAGFLSDEDVQSIQRSRAENQSLDPEVQRRWMWATAKVQRILQSAEEPVSLERPVGDEESSQLGDFIEDNDALEPMDAAAREMLREQVQNALGALSERERQVLELRFGLIDGKDHTLEEVSRYFNVTRERIRQIEAKALRKLRHPTRSRHLREYLS</sequence>
<evidence type="ECO:0000256" key="2">
    <source>
        <dbReference type="ARBA" id="ARBA00023015"/>
    </source>
</evidence>
<name>A0A0S7BEU9_9CHLR</name>
<dbReference type="GO" id="GO:0003677">
    <property type="term" value="F:DNA binding"/>
    <property type="evidence" value="ECO:0007669"/>
    <property type="project" value="UniProtKB-KW"/>
</dbReference>
<dbReference type="InterPro" id="IPR007630">
    <property type="entry name" value="RNA_pol_sigma70_r4"/>
</dbReference>
<feature type="region of interest" description="Disordered" evidence="7">
    <location>
        <begin position="436"/>
        <end position="456"/>
    </location>
</feature>
<gene>
    <name evidence="10" type="ORF">LARV_00004</name>
</gene>
<organism evidence="10">
    <name type="scientific">Longilinea arvoryzae</name>
    <dbReference type="NCBI Taxonomy" id="360412"/>
    <lineage>
        <taxon>Bacteria</taxon>
        <taxon>Bacillati</taxon>
        <taxon>Chloroflexota</taxon>
        <taxon>Anaerolineae</taxon>
        <taxon>Anaerolineales</taxon>
        <taxon>Anaerolineaceae</taxon>
        <taxon>Longilinea</taxon>
    </lineage>
</organism>
<dbReference type="InterPro" id="IPR036388">
    <property type="entry name" value="WH-like_DNA-bd_sf"/>
</dbReference>
<comment type="function">
    <text evidence="6">Sigma factors are initiation factors that promote the attachment of RNA polymerase to specific initiation sites and are then released.</text>
</comment>
<dbReference type="SUPFAM" id="SSF88659">
    <property type="entry name" value="Sigma3 and sigma4 domains of RNA polymerase sigma factors"/>
    <property type="match status" value="2"/>
</dbReference>
<dbReference type="Proteomes" id="UP000055060">
    <property type="component" value="Unassembled WGS sequence"/>
</dbReference>
<feature type="domain" description="RNA polymerase sigma-70" evidence="9">
    <location>
        <begin position="503"/>
        <end position="529"/>
    </location>
</feature>
<proteinExistence type="inferred from homology"/>
<dbReference type="GO" id="GO:0006352">
    <property type="term" value="P:DNA-templated transcription initiation"/>
    <property type="evidence" value="ECO:0007669"/>
    <property type="project" value="InterPro"/>
</dbReference>
<dbReference type="Gene3D" id="1.10.601.10">
    <property type="entry name" value="RNA Polymerase Primary Sigma Factor"/>
    <property type="match status" value="2"/>
</dbReference>
<dbReference type="RefSeq" id="WP_075071716.1">
    <property type="nucleotide sequence ID" value="NZ_DF967972.1"/>
</dbReference>
<evidence type="ECO:0000256" key="7">
    <source>
        <dbReference type="SAM" id="MobiDB-lite"/>
    </source>
</evidence>
<comment type="similarity">
    <text evidence="1 6">Belongs to the sigma-70 factor family.</text>
</comment>
<reference evidence="10" key="1">
    <citation type="submission" date="2015-07" db="EMBL/GenBank/DDBJ databases">
        <title>Draft Genome Sequences of Anaerolinea thermolimosa IMO-1, Bellilinea caldifistulae GOMI-1, Leptolinea tardivitalis YMTK-2, Levilinea saccharolytica KIBI-1,Longilinea arvoryzae KOME-1, Previously Described as Members of the Anaerolineaceae (Chloroflexi).</title>
        <authorList>
            <person name="Sekiguchi Y."/>
            <person name="Ohashi A."/>
            <person name="Matsuura N."/>
            <person name="Tourlousse M.D."/>
        </authorList>
    </citation>
    <scope>NUCLEOTIDE SEQUENCE [LARGE SCALE GENOMIC DNA]</scope>
    <source>
        <strain evidence="10">KOME-1</strain>
    </source>
</reference>
<dbReference type="PANTHER" id="PTHR30603:SF60">
    <property type="entry name" value="RNA POLYMERASE SIGMA FACTOR RPOD"/>
    <property type="match status" value="1"/>
</dbReference>
<dbReference type="InterPro" id="IPR007627">
    <property type="entry name" value="RNA_pol_sigma70_r2"/>
</dbReference>
<dbReference type="Pfam" id="PF04545">
    <property type="entry name" value="Sigma70_r4"/>
    <property type="match status" value="1"/>
</dbReference>
<dbReference type="PROSITE" id="PS00716">
    <property type="entry name" value="SIGMA70_2"/>
    <property type="match status" value="1"/>
</dbReference>
<dbReference type="Pfam" id="PF04539">
    <property type="entry name" value="Sigma70_r3"/>
    <property type="match status" value="2"/>
</dbReference>
<dbReference type="OrthoDB" id="147018at2"/>
<evidence type="ECO:0000256" key="3">
    <source>
        <dbReference type="ARBA" id="ARBA00023082"/>
    </source>
</evidence>
<dbReference type="Pfam" id="PF04542">
    <property type="entry name" value="Sigma70_r2"/>
    <property type="match status" value="1"/>
</dbReference>
<keyword evidence="5 6" id="KW-0804">Transcription</keyword>
<dbReference type="PANTHER" id="PTHR30603">
    <property type="entry name" value="RNA POLYMERASE SIGMA FACTOR RPO"/>
    <property type="match status" value="1"/>
</dbReference>
<evidence type="ECO:0000259" key="8">
    <source>
        <dbReference type="PROSITE" id="PS00715"/>
    </source>
</evidence>
<dbReference type="FunFam" id="1.10.601.10:FF:000001">
    <property type="entry name" value="RNA polymerase sigma factor SigA"/>
    <property type="match status" value="1"/>
</dbReference>
<evidence type="ECO:0000259" key="9">
    <source>
        <dbReference type="PROSITE" id="PS00716"/>
    </source>
</evidence>
<feature type="domain" description="RNA polymerase sigma-70" evidence="8">
    <location>
        <begin position="305"/>
        <end position="318"/>
    </location>
</feature>
<dbReference type="EMBL" id="DF967972">
    <property type="protein sequence ID" value="GAP12273.1"/>
    <property type="molecule type" value="Genomic_DNA"/>
</dbReference>
<dbReference type="PRINTS" id="PR00046">
    <property type="entry name" value="SIGMA70FCT"/>
</dbReference>
<dbReference type="GO" id="GO:0016987">
    <property type="term" value="F:sigma factor activity"/>
    <property type="evidence" value="ECO:0007669"/>
    <property type="project" value="UniProtKB-KW"/>
</dbReference>
<dbReference type="PROSITE" id="PS00715">
    <property type="entry name" value="SIGMA70_1"/>
    <property type="match status" value="1"/>
</dbReference>